<reference evidence="4" key="1">
    <citation type="journal article" date="2013" name="Genome Biol.">
        <title>Draft genome of the mountain pine beetle, Dendroctonus ponderosae Hopkins, a major forest pest.</title>
        <authorList>
            <person name="Keeling C.I."/>
            <person name="Yuen M.M."/>
            <person name="Liao N.Y."/>
            <person name="Docking T.R."/>
            <person name="Chan S.K."/>
            <person name="Taylor G.A."/>
            <person name="Palmquist D.L."/>
            <person name="Jackman S.D."/>
            <person name="Nguyen A."/>
            <person name="Li M."/>
            <person name="Henderson H."/>
            <person name="Janes J.K."/>
            <person name="Zhao Y."/>
            <person name="Pandoh P."/>
            <person name="Moore R."/>
            <person name="Sperling F.A."/>
            <person name="Huber D.P."/>
            <person name="Birol I."/>
            <person name="Jones S.J."/>
            <person name="Bohlmann J."/>
        </authorList>
    </citation>
    <scope>NUCLEOTIDE SEQUENCE</scope>
</reference>
<evidence type="ECO:0000313" key="3">
    <source>
        <dbReference type="EnsemblMetazoa" id="XP_019762036.1"/>
    </source>
</evidence>
<dbReference type="GeneID" id="109538986"/>
<feature type="signal peptide" evidence="1">
    <location>
        <begin position="1"/>
        <end position="24"/>
    </location>
</feature>
<dbReference type="InterPro" id="IPR024445">
    <property type="entry name" value="Tnp_ISXO2-like"/>
</dbReference>
<dbReference type="AlphaFoldDB" id="A0AAR5PMM4"/>
<accession>A0AAR5PMM4</accession>
<evidence type="ECO:0000256" key="1">
    <source>
        <dbReference type="SAM" id="SignalP"/>
    </source>
</evidence>
<name>A0AAR5PMM4_DENPD</name>
<feature type="chain" id="PRO_5043983657" description="ISXO2-like transposase domain-containing protein" evidence="1">
    <location>
        <begin position="25"/>
        <end position="407"/>
    </location>
</feature>
<dbReference type="PANTHER" id="PTHR47163:SF2">
    <property type="entry name" value="SI:DKEY-17M8.2"/>
    <property type="match status" value="1"/>
</dbReference>
<feature type="domain" description="ISXO2-like transposase" evidence="2">
    <location>
        <begin position="254"/>
        <end position="382"/>
    </location>
</feature>
<dbReference type="SMART" id="SM01126">
    <property type="entry name" value="DDE_Tnp_IS1595"/>
    <property type="match status" value="1"/>
</dbReference>
<protein>
    <recommendedName>
        <fullName evidence="2">ISXO2-like transposase domain-containing protein</fullName>
    </recommendedName>
</protein>
<evidence type="ECO:0000259" key="2">
    <source>
        <dbReference type="SMART" id="SM01126"/>
    </source>
</evidence>
<sequence length="407" mass="47084">MHNVCLFIIKFCDLWLLSVTVLNTKNCILTMADISDNNVEIITDNNVKITRANNVQLTTDNNVKITTDSNVEMTTDNVKITTDKNMEITTDNNMEVATDNVEITADDTEWSVMSCSACNITEMEFFEILRDRESLLNFFFCHNVLTCHTRCKCGALLNPTEDSVNHFIFRCRKKNLRSYRKCKTNFTILKGTFFENSALSLGKVAHLVMLYLCRPSPRYRYICVELNLSIQTVSKWFSHFRDIFIFWVNQQSSQIGGEGKIVEIEWCSGGHLVEGPWIFGGIEKSTGQFFVVPTEDSSSATFLHIFQEKVRPGSTVVSDIWKPSEYLDDEDVHNLTVNYSMNFEDLQIDFPCWANVRRLIPRKGRRKKYYLGYLSEALFMVHYPIHTQRFHSFWVSVGRMYPPITQA</sequence>
<keyword evidence="1" id="KW-0732">Signal</keyword>
<evidence type="ECO:0000313" key="4">
    <source>
        <dbReference type="Proteomes" id="UP000019118"/>
    </source>
</evidence>
<dbReference type="Proteomes" id="UP000019118">
    <property type="component" value="Unassembled WGS sequence"/>
</dbReference>
<reference evidence="3" key="2">
    <citation type="submission" date="2024-08" db="UniProtKB">
        <authorList>
            <consortium name="EnsemblMetazoa"/>
        </authorList>
    </citation>
    <scope>IDENTIFICATION</scope>
</reference>
<dbReference type="InterPro" id="IPR053164">
    <property type="entry name" value="IS1016-like_transposase"/>
</dbReference>
<keyword evidence="4" id="KW-1185">Reference proteome</keyword>
<dbReference type="RefSeq" id="XP_019762036.1">
    <property type="nucleotide sequence ID" value="XM_019906477.2"/>
</dbReference>
<proteinExistence type="predicted"/>
<dbReference type="KEGG" id="dpa:109538986"/>
<organism evidence="3 4">
    <name type="scientific">Dendroctonus ponderosae</name>
    <name type="common">Mountain pine beetle</name>
    <dbReference type="NCBI Taxonomy" id="77166"/>
    <lineage>
        <taxon>Eukaryota</taxon>
        <taxon>Metazoa</taxon>
        <taxon>Ecdysozoa</taxon>
        <taxon>Arthropoda</taxon>
        <taxon>Hexapoda</taxon>
        <taxon>Insecta</taxon>
        <taxon>Pterygota</taxon>
        <taxon>Neoptera</taxon>
        <taxon>Endopterygota</taxon>
        <taxon>Coleoptera</taxon>
        <taxon>Polyphaga</taxon>
        <taxon>Cucujiformia</taxon>
        <taxon>Curculionidae</taxon>
        <taxon>Scolytinae</taxon>
        <taxon>Dendroctonus</taxon>
    </lineage>
</organism>
<dbReference type="PANTHER" id="PTHR47163">
    <property type="entry name" value="DDE_TNP_IS1595 DOMAIN-CONTAINING PROTEIN"/>
    <property type="match status" value="1"/>
</dbReference>
<dbReference type="EnsemblMetazoa" id="XM_019906477.1">
    <property type="protein sequence ID" value="XP_019762036.1"/>
    <property type="gene ID" value="LOC109538986"/>
</dbReference>